<proteinExistence type="predicted"/>
<reference evidence="1 2" key="1">
    <citation type="journal article" date="1998" name="Science">
        <title>Genome sequence of the nematode C. elegans: a platform for investigating biology.</title>
        <authorList>
            <consortium name="The C. elegans sequencing consortium"/>
            <person name="Sulson J.E."/>
            <person name="Waterston R."/>
        </authorList>
    </citation>
    <scope>NUCLEOTIDE SEQUENCE [LARGE SCALE GENOMIC DNA]</scope>
    <source>
        <strain evidence="1 2">Bristol N2</strain>
    </source>
</reference>
<evidence type="ECO:0000313" key="3">
    <source>
        <dbReference type="WormBase" id="T03F1.6a"/>
    </source>
</evidence>
<sequence>MIPPTTNSLGIFGELPVDLLSSVCRHLPMVDVVTVSMLDSRLGGFVERIIYREIKALRVEVHDNDYSVYFINKDSRVTNLNLTGCDWEDVIKYGTCIEKLELNICPGKSTSQLFQTIKRASFTLRSLKINVLAGADKCVQKMKNLEKRCFDLVSRHSSSLRHLELSTSDEQHVYADLNIATSSMRLTYHQPAEPKPSEQTRHGQNHSFMYIMFHDYLNHHTISNVTLEIASKYDANLALQKAYQAALPHSRRRFLESLTIEFGNSLKAVTEEEMKRVLLCHVDEFHHTTPNLQHFHCSLPHDEIDLSQEFLALLNEPVRKTRQSKSSCPYNSTISLRAVRCQ</sequence>
<accession>H2KZD7</accession>
<dbReference type="Bgee" id="WBGene00020188">
    <property type="expression patterns" value="Expressed in pharyngeal muscle cell (C elegans) and 3 other cell types or tissues"/>
</dbReference>
<keyword evidence="2" id="KW-1185">Reference proteome</keyword>
<dbReference type="RefSeq" id="NP_491239.1">
    <property type="nucleotide sequence ID" value="NM_058838.3"/>
</dbReference>
<organism evidence="1 2">
    <name type="scientific">Caenorhabditis elegans</name>
    <dbReference type="NCBI Taxonomy" id="6239"/>
    <lineage>
        <taxon>Eukaryota</taxon>
        <taxon>Metazoa</taxon>
        <taxon>Ecdysozoa</taxon>
        <taxon>Nematoda</taxon>
        <taxon>Chromadorea</taxon>
        <taxon>Rhabditida</taxon>
        <taxon>Rhabditina</taxon>
        <taxon>Rhabditomorpha</taxon>
        <taxon>Rhabditoidea</taxon>
        <taxon>Rhabditidae</taxon>
        <taxon>Peloderinae</taxon>
        <taxon>Caenorhabditis</taxon>
    </lineage>
</organism>
<evidence type="ECO:0000313" key="2">
    <source>
        <dbReference type="Proteomes" id="UP000001940"/>
    </source>
</evidence>
<dbReference type="EMBL" id="BX284601">
    <property type="protein sequence ID" value="CCD67790.1"/>
    <property type="molecule type" value="Genomic_DNA"/>
</dbReference>
<dbReference type="AlphaFoldDB" id="H2KZD7"/>
<dbReference type="OrthoDB" id="5843094at2759"/>
<dbReference type="WormBase" id="T03F1.6a">
    <property type="protein sequence ID" value="CE13106"/>
    <property type="gene ID" value="WBGene00020188"/>
</dbReference>
<dbReference type="HOGENOM" id="CLU_811929_0_0_1"/>
<gene>
    <name evidence="1" type="ORF">CELE_T03F1.6</name>
    <name evidence="1 3" type="ORF">T03F1.6</name>
</gene>
<dbReference type="ExpressionAtlas" id="H2KZD7">
    <property type="expression patterns" value="baseline"/>
</dbReference>
<dbReference type="AGR" id="WB:WBGene00020188"/>
<dbReference type="CTD" id="171961"/>
<dbReference type="Proteomes" id="UP000001940">
    <property type="component" value="Chromosome I"/>
</dbReference>
<name>H2KZD7_CAEEL</name>
<dbReference type="GeneID" id="171961"/>
<protein>
    <submittedName>
        <fullName evidence="1">F-box domain-containing protein</fullName>
    </submittedName>
</protein>
<evidence type="ECO:0000313" key="1">
    <source>
        <dbReference type="EMBL" id="CCD67790.1"/>
    </source>
</evidence>